<dbReference type="InterPro" id="IPR043142">
    <property type="entry name" value="PapC-like_C_sf"/>
</dbReference>
<keyword evidence="4" id="KW-1134">Transmembrane beta strand</keyword>
<dbReference type="GO" id="GO:0009297">
    <property type="term" value="P:pilus assembly"/>
    <property type="evidence" value="ECO:0007669"/>
    <property type="project" value="InterPro"/>
</dbReference>
<sequence length="846" mass="90367">MHMRLLHLRTPHRFASRPLGLAIAAAVAMAIAGHASANGDDSLQFSEGFLIGGQAIDMQRYAQGNPMEPGVYPLDVVVNGQFHDTRDITFVAAPAPLGATPCLPAGLVRQLPLKEMFLAELDQDDEGCVALPGLIDGATVEFDESNLQLLVNVPQAAQARDARGYVAPALRDHGVTAAFFDYNINHSRHKGQQSTYLGLNTGVNLGAWRLRHRSSFSQGSHSSRHDVISSTLQRDLPAWNAQLLLGQGTTGGELFESLSFTGVRVASDERMLPDSLRGFAPVVQGVAETNAVVSIRQNGHVIHEVSVAPGPFSIEDLYPTNFGGDLDVTVTEADGRQQQFTVNFSAVPQALRPGASRFSVTAGELRDARGVREALRFAEGTYARGISNHFTALGGVQIAEDFQSALFGGAINTPLGAFGADVTHSRARLANGEQVTGNSFRLNYQRYITATGTNFGLAALRYSTRGYLSLNDFAQAYNDDWGVSGRARQRFQVNFSQRIGERSTLSLNGGQVRYWDSAQQHNDLQLRFQTSIGRANLSLSAMRLQIGDGHQDTRYAATFSIPLGSAPRAPRLSTQVAHSARGDQGQLGLNGTLGADQQLSYSVSASEFSDGAGGANAYASYRGGQGTVTAGYSRSRDYSAFNANAAGSVVVHRDGINFGAPVGDGFALVQADGAQGARIGYGSDVRIGRNGYALLPHVSPYRWNQIELDPSGLPMEVELLQTSQRIAPTAGSIVRVAFNAKRERTLFIDATDALGQPLPFAARIEDETGRSHGAVGQGGVIQLRGAPEQGQLIVDPDGPHRCRLEYTTPDAPDAYGLSWSQAVCTPMPAPSNGLQAALDAVEATSF</sequence>
<dbReference type="InterPro" id="IPR025885">
    <property type="entry name" value="PapC_N"/>
</dbReference>
<feature type="chain" id="PRO_5043757488" evidence="9">
    <location>
        <begin position="38"/>
        <end position="846"/>
    </location>
</feature>
<evidence type="ECO:0000259" key="11">
    <source>
        <dbReference type="Pfam" id="PF13954"/>
    </source>
</evidence>
<dbReference type="Proteomes" id="UP000515598">
    <property type="component" value="Chromosome"/>
</dbReference>
<organism evidence="12 13">
    <name type="scientific">Stenotrophomonas maltophilia</name>
    <name type="common">Pseudomonas maltophilia</name>
    <name type="synonym">Xanthomonas maltophilia</name>
    <dbReference type="NCBI Taxonomy" id="40324"/>
    <lineage>
        <taxon>Bacteria</taxon>
        <taxon>Pseudomonadati</taxon>
        <taxon>Pseudomonadota</taxon>
        <taxon>Gammaproteobacteria</taxon>
        <taxon>Lysobacterales</taxon>
        <taxon>Lysobacteraceae</taxon>
        <taxon>Stenotrophomonas</taxon>
        <taxon>Stenotrophomonas maltophilia group</taxon>
    </lineage>
</organism>
<feature type="signal peptide" evidence="9">
    <location>
        <begin position="1"/>
        <end position="37"/>
    </location>
</feature>
<dbReference type="InterPro" id="IPR042186">
    <property type="entry name" value="FimD_plug_dom"/>
</dbReference>
<reference evidence="12 13" key="1">
    <citation type="submission" date="2020-08" db="EMBL/GenBank/DDBJ databases">
        <title>Phenotypic and transcriptomic analysis of seven clinical Stenotrophomonas maltophilia isolates identify a small set of shared and commonly regulated genes involved in biofilm lifestyle.</title>
        <authorList>
            <person name="Alio I."/>
            <person name="Gudzuhn M."/>
            <person name="Streit W."/>
        </authorList>
    </citation>
    <scope>NUCLEOTIDE SEQUENCE [LARGE SCALE GENOMIC DNA]</scope>
    <source>
        <strain evidence="12 13">UHH_SKK55</strain>
    </source>
</reference>
<dbReference type="EMBL" id="CP060025">
    <property type="protein sequence ID" value="QNG76667.1"/>
    <property type="molecule type" value="Genomic_DNA"/>
</dbReference>
<evidence type="ECO:0000259" key="10">
    <source>
        <dbReference type="Pfam" id="PF13953"/>
    </source>
</evidence>
<dbReference type="Pfam" id="PF13953">
    <property type="entry name" value="PapC_C"/>
    <property type="match status" value="1"/>
</dbReference>
<dbReference type="GO" id="GO:0015473">
    <property type="term" value="F:fimbrial usher porin activity"/>
    <property type="evidence" value="ECO:0007669"/>
    <property type="project" value="InterPro"/>
</dbReference>
<dbReference type="InterPro" id="IPR025949">
    <property type="entry name" value="PapC-like_C"/>
</dbReference>
<comment type="subcellular location">
    <subcellularLocation>
        <location evidence="1">Cell outer membrane</location>
        <topology evidence="1">Multi-pass membrane protein</topology>
    </subcellularLocation>
</comment>
<evidence type="ECO:0000256" key="9">
    <source>
        <dbReference type="SAM" id="SignalP"/>
    </source>
</evidence>
<evidence type="ECO:0000256" key="3">
    <source>
        <dbReference type="ARBA" id="ARBA00022448"/>
    </source>
</evidence>
<dbReference type="Gene3D" id="2.60.40.2610">
    <property type="entry name" value="Outer membrane usher protein FimD, plug domain"/>
    <property type="match status" value="1"/>
</dbReference>
<dbReference type="InterPro" id="IPR037224">
    <property type="entry name" value="PapC_N_sf"/>
</dbReference>
<dbReference type="PANTHER" id="PTHR30451">
    <property type="entry name" value="OUTER MEMBRANE USHER PROTEIN"/>
    <property type="match status" value="1"/>
</dbReference>
<dbReference type="AlphaFoldDB" id="A0AAX1I8R5"/>
<evidence type="ECO:0000313" key="13">
    <source>
        <dbReference type="Proteomes" id="UP000515598"/>
    </source>
</evidence>
<evidence type="ECO:0000256" key="8">
    <source>
        <dbReference type="ARBA" id="ARBA00023237"/>
    </source>
</evidence>
<dbReference type="InterPro" id="IPR000015">
    <property type="entry name" value="Fimb_usher"/>
</dbReference>
<comment type="similarity">
    <text evidence="2">Belongs to the fimbrial export usher family.</text>
</comment>
<evidence type="ECO:0000256" key="2">
    <source>
        <dbReference type="ARBA" id="ARBA00008064"/>
    </source>
</evidence>
<evidence type="ECO:0000313" key="12">
    <source>
        <dbReference type="EMBL" id="QNG76667.1"/>
    </source>
</evidence>
<evidence type="ECO:0000256" key="1">
    <source>
        <dbReference type="ARBA" id="ARBA00004571"/>
    </source>
</evidence>
<dbReference type="Gene3D" id="3.10.20.410">
    <property type="match status" value="1"/>
</dbReference>
<keyword evidence="6 9" id="KW-0732">Signal</keyword>
<keyword evidence="7" id="KW-0472">Membrane</keyword>
<protein>
    <submittedName>
        <fullName evidence="12">Fimbrial biogenesis outer membrane usher protein</fullName>
    </submittedName>
</protein>
<evidence type="ECO:0000256" key="4">
    <source>
        <dbReference type="ARBA" id="ARBA00022452"/>
    </source>
</evidence>
<name>A0AAX1I8R5_STEMA</name>
<proteinExistence type="inferred from homology"/>
<gene>
    <name evidence="12" type="ORF">GPNADHDJ_00846</name>
</gene>
<keyword evidence="8" id="KW-0998">Cell outer membrane</keyword>
<evidence type="ECO:0000256" key="6">
    <source>
        <dbReference type="ARBA" id="ARBA00022729"/>
    </source>
</evidence>
<dbReference type="Gene3D" id="2.60.40.3110">
    <property type="match status" value="1"/>
</dbReference>
<dbReference type="SUPFAM" id="SSF141729">
    <property type="entry name" value="FimD N-terminal domain-like"/>
    <property type="match status" value="1"/>
</dbReference>
<keyword evidence="5" id="KW-0812">Transmembrane</keyword>
<dbReference type="GO" id="GO:0009279">
    <property type="term" value="C:cell outer membrane"/>
    <property type="evidence" value="ECO:0007669"/>
    <property type="project" value="UniProtKB-SubCell"/>
</dbReference>
<dbReference type="Pfam" id="PF13954">
    <property type="entry name" value="PapC_N"/>
    <property type="match status" value="1"/>
</dbReference>
<feature type="domain" description="PapC-like C-terminal" evidence="10">
    <location>
        <begin position="748"/>
        <end position="809"/>
    </location>
</feature>
<evidence type="ECO:0000256" key="5">
    <source>
        <dbReference type="ARBA" id="ARBA00022692"/>
    </source>
</evidence>
<keyword evidence="3" id="KW-0813">Transport</keyword>
<dbReference type="FunFam" id="2.60.40.3110:FF:000001">
    <property type="entry name" value="Putative fimbrial outer membrane usher"/>
    <property type="match status" value="1"/>
</dbReference>
<dbReference type="Gene3D" id="2.60.40.2070">
    <property type="match status" value="1"/>
</dbReference>
<feature type="domain" description="PapC N-terminal" evidence="11">
    <location>
        <begin position="44"/>
        <end position="185"/>
    </location>
</feature>
<accession>A0AAX1I8R5</accession>
<dbReference type="PANTHER" id="PTHR30451:SF5">
    <property type="entry name" value="SLR0019 PROTEIN"/>
    <property type="match status" value="1"/>
</dbReference>
<evidence type="ECO:0000256" key="7">
    <source>
        <dbReference type="ARBA" id="ARBA00023136"/>
    </source>
</evidence>
<dbReference type="Pfam" id="PF00577">
    <property type="entry name" value="Usher"/>
    <property type="match status" value="1"/>
</dbReference>